<dbReference type="Proteomes" id="UP001521116">
    <property type="component" value="Unassembled WGS sequence"/>
</dbReference>
<evidence type="ECO:0000256" key="1">
    <source>
        <dbReference type="SAM" id="MobiDB-lite"/>
    </source>
</evidence>
<sequence length="439" mass="47929">MASSPPHHGSAHATAEPHIDTAHPDQATPTGESPETHSRLDSTPFAASAIPPASVSSPGSSSLSTSTTPSTKKSRPLVLFEKIRRLYNGDTKGIPVIGAVRIHEKEFQQLEELLAQSDELSYFTSCCLKASYNSRKRKLKYTMSGPIHAGVADKVRDAIMKHLGMIEQKYPTPNIAGQIESLSDRLIKPFFHMKAGHTPDGLWKFSGASDHRYCLVMEVAHAQKYEDAKKDVQHLIADTRGRPGLGIVININYNKERDIVDAAHSPTDLDRTAFISIFQLAQVKKLDFSYKPMVQEMLSEQVFRSKDGSTNNGHIELKIRDIIGLTHMDNVKGEESNSPVLDESVIIPHAILAEAVRAAENEIISDWNSHQSGGDMGSGSDGEPYGIVGNDNSSSDDSFPSTSSSEKDDKRKDPSYNNKARASSNPSSRGPSSRNAKKA</sequence>
<reference evidence="2 3" key="1">
    <citation type="submission" date="2024-02" db="EMBL/GenBank/DDBJ databases">
        <title>De novo assembly and annotation of 12 fungi associated with fruit tree decline syndrome in Ontario, Canada.</title>
        <authorList>
            <person name="Sulman M."/>
            <person name="Ellouze W."/>
            <person name="Ilyukhin E."/>
        </authorList>
    </citation>
    <scope>NUCLEOTIDE SEQUENCE [LARGE SCALE GENOMIC DNA]</scope>
    <source>
        <strain evidence="2 3">M1-105</strain>
    </source>
</reference>
<evidence type="ECO:0000313" key="2">
    <source>
        <dbReference type="EMBL" id="KAL1618384.1"/>
    </source>
</evidence>
<feature type="compositionally biased region" description="Low complexity" evidence="1">
    <location>
        <begin position="42"/>
        <end position="71"/>
    </location>
</feature>
<feature type="region of interest" description="Disordered" evidence="1">
    <location>
        <begin position="1"/>
        <end position="74"/>
    </location>
</feature>
<feature type="compositionally biased region" description="Basic and acidic residues" evidence="1">
    <location>
        <begin position="405"/>
        <end position="414"/>
    </location>
</feature>
<keyword evidence="3" id="KW-1185">Reference proteome</keyword>
<protein>
    <submittedName>
        <fullName evidence="2">Uncharacterized protein</fullName>
    </submittedName>
</protein>
<name>A0ABR3SEZ1_9PEZI</name>
<organism evidence="2 3">
    <name type="scientific">Neofusicoccum ribis</name>
    <dbReference type="NCBI Taxonomy" id="45134"/>
    <lineage>
        <taxon>Eukaryota</taxon>
        <taxon>Fungi</taxon>
        <taxon>Dikarya</taxon>
        <taxon>Ascomycota</taxon>
        <taxon>Pezizomycotina</taxon>
        <taxon>Dothideomycetes</taxon>
        <taxon>Dothideomycetes incertae sedis</taxon>
        <taxon>Botryosphaeriales</taxon>
        <taxon>Botryosphaeriaceae</taxon>
        <taxon>Neofusicoccum</taxon>
    </lineage>
</organism>
<comment type="caution">
    <text evidence="2">The sequence shown here is derived from an EMBL/GenBank/DDBJ whole genome shotgun (WGS) entry which is preliminary data.</text>
</comment>
<proteinExistence type="predicted"/>
<feature type="region of interest" description="Disordered" evidence="1">
    <location>
        <begin position="367"/>
        <end position="439"/>
    </location>
</feature>
<dbReference type="EMBL" id="JAJVDC020000209">
    <property type="protein sequence ID" value="KAL1618384.1"/>
    <property type="molecule type" value="Genomic_DNA"/>
</dbReference>
<gene>
    <name evidence="2" type="ORF">SLS56_010574</name>
</gene>
<evidence type="ECO:0000313" key="3">
    <source>
        <dbReference type="Proteomes" id="UP001521116"/>
    </source>
</evidence>
<feature type="compositionally biased region" description="Low complexity" evidence="1">
    <location>
        <begin position="420"/>
        <end position="439"/>
    </location>
</feature>
<accession>A0ABR3SEZ1</accession>
<feature type="compositionally biased region" description="Low complexity" evidence="1">
    <location>
        <begin position="391"/>
        <end position="404"/>
    </location>
</feature>